<dbReference type="GO" id="GO:0046872">
    <property type="term" value="F:metal ion binding"/>
    <property type="evidence" value="ECO:0007669"/>
    <property type="project" value="InterPro"/>
</dbReference>
<evidence type="ECO:0000256" key="2">
    <source>
        <dbReference type="ARBA" id="ARBA00022448"/>
    </source>
</evidence>
<evidence type="ECO:0000256" key="10">
    <source>
        <dbReference type="ARBA" id="ARBA00040751"/>
    </source>
</evidence>
<dbReference type="SUPFAM" id="SSF63411">
    <property type="entry name" value="LuxS/MPP-like metallohydrolase"/>
    <property type="match status" value="2"/>
</dbReference>
<accession>A0A8H6YEA7</accession>
<keyword evidence="4" id="KW-0999">Mitochondrion inner membrane</keyword>
<keyword evidence="8" id="KW-0472">Membrane</keyword>
<dbReference type="OrthoDB" id="6369905at2759"/>
<keyword evidence="7" id="KW-0496">Mitochondrion</keyword>
<keyword evidence="6" id="KW-0249">Electron transport</keyword>
<organism evidence="12 13">
    <name type="scientific">Mycena venus</name>
    <dbReference type="NCBI Taxonomy" id="2733690"/>
    <lineage>
        <taxon>Eukaryota</taxon>
        <taxon>Fungi</taxon>
        <taxon>Dikarya</taxon>
        <taxon>Basidiomycota</taxon>
        <taxon>Agaricomycotina</taxon>
        <taxon>Agaricomycetes</taxon>
        <taxon>Agaricomycetidae</taxon>
        <taxon>Agaricales</taxon>
        <taxon>Marasmiineae</taxon>
        <taxon>Mycenaceae</taxon>
        <taxon>Mycena</taxon>
    </lineage>
</organism>
<evidence type="ECO:0000313" key="12">
    <source>
        <dbReference type="EMBL" id="KAF7356719.1"/>
    </source>
</evidence>
<keyword evidence="5" id="KW-0809">Transit peptide</keyword>
<name>A0A8H6YEA7_9AGAR</name>
<keyword evidence="13" id="KW-1185">Reference proteome</keyword>
<keyword evidence="2" id="KW-0813">Transport</keyword>
<dbReference type="Gene3D" id="3.30.830.10">
    <property type="entry name" value="Metalloenzyme, LuxS/M16 peptidase-like"/>
    <property type="match status" value="2"/>
</dbReference>
<evidence type="ECO:0000256" key="8">
    <source>
        <dbReference type="ARBA" id="ARBA00023136"/>
    </source>
</evidence>
<evidence type="ECO:0000256" key="4">
    <source>
        <dbReference type="ARBA" id="ARBA00022792"/>
    </source>
</evidence>
<dbReference type="PANTHER" id="PTHR11851:SF209">
    <property type="entry name" value="CYTOCHROME B-C1 COMPLEX SUBUNIT 2, MITOCHONDRIAL"/>
    <property type="match status" value="1"/>
</dbReference>
<evidence type="ECO:0000313" key="13">
    <source>
        <dbReference type="Proteomes" id="UP000620124"/>
    </source>
</evidence>
<evidence type="ECO:0000256" key="7">
    <source>
        <dbReference type="ARBA" id="ARBA00023128"/>
    </source>
</evidence>
<dbReference type="AlphaFoldDB" id="A0A8H6YEA7"/>
<gene>
    <name evidence="12" type="ORF">MVEN_01006700</name>
</gene>
<evidence type="ECO:0000259" key="11">
    <source>
        <dbReference type="Pfam" id="PF00675"/>
    </source>
</evidence>
<sequence>MSFFLENEMACGRLSAIRSRMTPLRTSPVCVPRTNIVVRGSSTSFGRRASRARFDRAFFGFIVLSMLPSARSNFPDRQGQGKPATLRKGKRKFLIAECSQKQAFANIGLGVLRNQISWQRIISMLASTRASVRLARRSRTFATAVDLGGLKVAAVDSNQPTVAVTVLAKAGSRYQQKPGVAHALKNFAFKSTADRSALGTVRESELYGGVLSSTLTREHLALTAEFLRGDEEFFVNVLASVVASTKYYRHEYEELVLPAIESEVNALHRDPATHAIELAHALAFRNGLGASLFAAPHTPVTATDVEQFAASAFAKGNFAVLGTGISQSALSALVQHALTPKSTSSVPTTTATSYYGGESRLETHGTPQTIFIGFGAAGAPVPELAALAAHLDPNPSVKWAKSASPMLAGDKTSVQAVYLPYSDAALVGLLIQGPTAAGVREAGKAAVAALKGTSGVKAEELKSAVAKAKFRMAASADGRAGIIEVLGSKVLAGSSETSLDASIASLDKLTSAGFTKAAADLVKSKPTYVAIGDTMALPYADELGL</sequence>
<evidence type="ECO:0000256" key="9">
    <source>
        <dbReference type="ARBA" id="ARBA00038146"/>
    </source>
</evidence>
<comment type="subcellular location">
    <subcellularLocation>
        <location evidence="1">Mitochondrion inner membrane</location>
        <topology evidence="1">Peripheral membrane protein</topology>
        <orientation evidence="1">Matrix side</orientation>
    </subcellularLocation>
</comment>
<dbReference type="InterPro" id="IPR011765">
    <property type="entry name" value="Pept_M16_N"/>
</dbReference>
<feature type="domain" description="Peptidase M16 N-terminal" evidence="11">
    <location>
        <begin position="152"/>
        <end position="293"/>
    </location>
</feature>
<evidence type="ECO:0000256" key="6">
    <source>
        <dbReference type="ARBA" id="ARBA00022982"/>
    </source>
</evidence>
<evidence type="ECO:0000256" key="3">
    <source>
        <dbReference type="ARBA" id="ARBA00022660"/>
    </source>
</evidence>
<reference evidence="12" key="1">
    <citation type="submission" date="2020-05" db="EMBL/GenBank/DDBJ databases">
        <title>Mycena genomes resolve the evolution of fungal bioluminescence.</title>
        <authorList>
            <person name="Tsai I.J."/>
        </authorList>
    </citation>
    <scope>NUCLEOTIDE SEQUENCE</scope>
    <source>
        <strain evidence="12">CCC161011</strain>
    </source>
</reference>
<dbReference type="InterPro" id="IPR050361">
    <property type="entry name" value="MPP/UQCRC_Complex"/>
</dbReference>
<dbReference type="GO" id="GO:0005743">
    <property type="term" value="C:mitochondrial inner membrane"/>
    <property type="evidence" value="ECO:0007669"/>
    <property type="project" value="UniProtKB-SubCell"/>
</dbReference>
<dbReference type="FunFam" id="3.30.830.10:FF:000021">
    <property type="entry name" value="Cytochrome b-c1 complex subunit 2"/>
    <property type="match status" value="1"/>
</dbReference>
<dbReference type="EMBL" id="JACAZI010000007">
    <property type="protein sequence ID" value="KAF7356719.1"/>
    <property type="molecule type" value="Genomic_DNA"/>
</dbReference>
<evidence type="ECO:0000256" key="5">
    <source>
        <dbReference type="ARBA" id="ARBA00022946"/>
    </source>
</evidence>
<dbReference type="InterPro" id="IPR011249">
    <property type="entry name" value="Metalloenz_LuxS/M16"/>
</dbReference>
<dbReference type="Pfam" id="PF00675">
    <property type="entry name" value="Peptidase_M16"/>
    <property type="match status" value="1"/>
</dbReference>
<keyword evidence="3" id="KW-0679">Respiratory chain</keyword>
<comment type="caution">
    <text evidence="12">The sequence shown here is derived from an EMBL/GenBank/DDBJ whole genome shotgun (WGS) entry which is preliminary data.</text>
</comment>
<dbReference type="Proteomes" id="UP000620124">
    <property type="component" value="Unassembled WGS sequence"/>
</dbReference>
<proteinExistence type="inferred from homology"/>
<protein>
    <recommendedName>
        <fullName evidence="10">Cytochrome b-c1 complex subunit 2, mitochondrial</fullName>
    </recommendedName>
</protein>
<dbReference type="PANTHER" id="PTHR11851">
    <property type="entry name" value="METALLOPROTEASE"/>
    <property type="match status" value="1"/>
</dbReference>
<evidence type="ECO:0000256" key="1">
    <source>
        <dbReference type="ARBA" id="ARBA00004443"/>
    </source>
</evidence>
<comment type="similarity">
    <text evidence="9">Belongs to the peptidase M16 family. UQCRC2/QCR2 subfamily.</text>
</comment>